<name>A0A5B1C5B8_VIBCL</name>
<dbReference type="EMBL" id="VUAA01000010">
    <property type="protein sequence ID" value="KAA1254699.1"/>
    <property type="molecule type" value="Genomic_DNA"/>
</dbReference>
<reference evidence="1 2" key="1">
    <citation type="submission" date="2019-09" db="EMBL/GenBank/DDBJ databases">
        <authorList>
            <person name="Kritzky A."/>
            <person name="Schelkanova E.Y."/>
            <person name="Alkhova Z.V."/>
            <person name="Smirnova N.I."/>
        </authorList>
    </citation>
    <scope>NUCLEOTIDE SEQUENCE [LARGE SCALE GENOMIC DNA]</scope>
    <source>
        <strain evidence="1 2">M1526</strain>
    </source>
</reference>
<gene>
    <name evidence="1" type="ORF">F0M16_10560</name>
</gene>
<organism evidence="1 2">
    <name type="scientific">Vibrio cholerae</name>
    <dbReference type="NCBI Taxonomy" id="666"/>
    <lineage>
        <taxon>Bacteria</taxon>
        <taxon>Pseudomonadati</taxon>
        <taxon>Pseudomonadota</taxon>
        <taxon>Gammaproteobacteria</taxon>
        <taxon>Vibrionales</taxon>
        <taxon>Vibrionaceae</taxon>
        <taxon>Vibrio</taxon>
    </lineage>
</organism>
<proteinExistence type="predicted"/>
<comment type="caution">
    <text evidence="1">The sequence shown here is derived from an EMBL/GenBank/DDBJ whole genome shotgun (WGS) entry which is preliminary data.</text>
</comment>
<sequence length="285" mass="32992">MNNKVFFPSYEIANIYAGIKICDFNLSRNNNRKRGTTGLSGLYSKISLYADVYSALLFDRYATIDFDYIIVGQDHLVNAIVASELASKGMRVMIHATPEENLPKEIRKIDRYRFQIDNEMFSRVLSKKIFDEQLTSIDKIIERCFSIKSFSHGARDNLPVINTNHDQYFTFCEEENKFHLFTSGDSPDKENDKNLWALKKNLPSLKLLKGRGKKGFLARKLYFDSIIRCDKIIETSRSQAKLTYVDGNQNIVKVASSKKKTDEYKRYTIADRMLEILDTLEIINK</sequence>
<accession>A0A5B1C5B8</accession>
<protein>
    <submittedName>
        <fullName evidence="1">Uncharacterized protein</fullName>
    </submittedName>
</protein>
<evidence type="ECO:0000313" key="1">
    <source>
        <dbReference type="EMBL" id="KAA1254699.1"/>
    </source>
</evidence>
<dbReference type="Proteomes" id="UP000323225">
    <property type="component" value="Unassembled WGS sequence"/>
</dbReference>
<evidence type="ECO:0000313" key="2">
    <source>
        <dbReference type="Proteomes" id="UP000323225"/>
    </source>
</evidence>
<dbReference type="AlphaFoldDB" id="A0A5B1C5B8"/>